<dbReference type="Proteomes" id="UP000005408">
    <property type="component" value="Unassembled WGS sequence"/>
</dbReference>
<keyword evidence="5 6" id="KW-0238">DNA-binding</keyword>
<evidence type="ECO:0000256" key="2">
    <source>
        <dbReference type="ARBA" id="ARBA00022723"/>
    </source>
</evidence>
<dbReference type="EnsemblMetazoa" id="G33468.2">
    <property type="protein sequence ID" value="G33468.2:cds"/>
    <property type="gene ID" value="G33468"/>
</dbReference>
<feature type="domain" description="THAP-type" evidence="7">
    <location>
        <begin position="1"/>
        <end position="79"/>
    </location>
</feature>
<dbReference type="Pfam" id="PF13613">
    <property type="entry name" value="HTH_Tnp_4"/>
    <property type="match status" value="1"/>
</dbReference>
<proteinExistence type="predicted"/>
<dbReference type="Pfam" id="PF05485">
    <property type="entry name" value="THAP"/>
    <property type="match status" value="1"/>
</dbReference>
<evidence type="ECO:0000256" key="5">
    <source>
        <dbReference type="ARBA" id="ARBA00023125"/>
    </source>
</evidence>
<dbReference type="Gene3D" id="6.20.210.20">
    <property type="entry name" value="THAP domain"/>
    <property type="match status" value="1"/>
</dbReference>
<dbReference type="AlphaFoldDB" id="A0A8W8MNZ6"/>
<dbReference type="Pfam" id="PF13359">
    <property type="entry name" value="DDE_Tnp_4"/>
    <property type="match status" value="1"/>
</dbReference>
<evidence type="ECO:0000313" key="8">
    <source>
        <dbReference type="EnsemblMetazoa" id="G33468.2:cds"/>
    </source>
</evidence>
<comment type="cofactor">
    <cofactor evidence="1">
        <name>a divalent metal cation</name>
        <dbReference type="ChEBI" id="CHEBI:60240"/>
    </cofactor>
</comment>
<protein>
    <recommendedName>
        <fullName evidence="7">THAP-type domain-containing protein</fullName>
    </recommendedName>
</protein>
<dbReference type="SMART" id="SM00980">
    <property type="entry name" value="THAP"/>
    <property type="match status" value="1"/>
</dbReference>
<evidence type="ECO:0000256" key="3">
    <source>
        <dbReference type="ARBA" id="ARBA00022771"/>
    </source>
</evidence>
<evidence type="ECO:0000313" key="9">
    <source>
        <dbReference type="Proteomes" id="UP000005408"/>
    </source>
</evidence>
<dbReference type="GO" id="GO:0008270">
    <property type="term" value="F:zinc ion binding"/>
    <property type="evidence" value="ECO:0007669"/>
    <property type="project" value="UniProtKB-KW"/>
</dbReference>
<dbReference type="PANTHER" id="PTHR23080">
    <property type="entry name" value="THAP DOMAIN PROTEIN"/>
    <property type="match status" value="1"/>
</dbReference>
<keyword evidence="3 6" id="KW-0863">Zinc-finger</keyword>
<keyword evidence="4" id="KW-0862">Zinc</keyword>
<evidence type="ECO:0000256" key="4">
    <source>
        <dbReference type="ARBA" id="ARBA00022833"/>
    </source>
</evidence>
<keyword evidence="9" id="KW-1185">Reference proteome</keyword>
<name>A0A8W8MNZ6_MAGGI</name>
<dbReference type="InterPro" id="IPR027805">
    <property type="entry name" value="Transposase_HTH_dom"/>
</dbReference>
<evidence type="ECO:0000256" key="6">
    <source>
        <dbReference type="PROSITE-ProRule" id="PRU00309"/>
    </source>
</evidence>
<organism evidence="8 9">
    <name type="scientific">Magallana gigas</name>
    <name type="common">Pacific oyster</name>
    <name type="synonym">Crassostrea gigas</name>
    <dbReference type="NCBI Taxonomy" id="29159"/>
    <lineage>
        <taxon>Eukaryota</taxon>
        <taxon>Metazoa</taxon>
        <taxon>Spiralia</taxon>
        <taxon>Lophotrochozoa</taxon>
        <taxon>Mollusca</taxon>
        <taxon>Bivalvia</taxon>
        <taxon>Autobranchia</taxon>
        <taxon>Pteriomorphia</taxon>
        <taxon>Ostreida</taxon>
        <taxon>Ostreoidea</taxon>
        <taxon>Ostreidae</taxon>
        <taxon>Magallana</taxon>
    </lineage>
</organism>
<dbReference type="GO" id="GO:0003677">
    <property type="term" value="F:DNA binding"/>
    <property type="evidence" value="ECO:0007669"/>
    <property type="project" value="UniProtKB-UniRule"/>
</dbReference>
<dbReference type="PROSITE" id="PS50950">
    <property type="entry name" value="ZF_THAP"/>
    <property type="match status" value="1"/>
</dbReference>
<accession>A0A8W8MNZ6</accession>
<evidence type="ECO:0000259" key="7">
    <source>
        <dbReference type="PROSITE" id="PS50950"/>
    </source>
</evidence>
<dbReference type="EnsemblMetazoa" id="G33468.1">
    <property type="protein sequence ID" value="G33468.1:cds"/>
    <property type="gene ID" value="G33468"/>
</dbReference>
<reference evidence="8" key="1">
    <citation type="submission" date="2022-08" db="UniProtKB">
        <authorList>
            <consortium name="EnsemblMetazoa"/>
        </authorList>
    </citation>
    <scope>IDENTIFICATION</scope>
    <source>
        <strain evidence="8">05x7-T-G4-1.051#20</strain>
    </source>
</reference>
<dbReference type="SUPFAM" id="SSF57716">
    <property type="entry name" value="Glucocorticoid receptor-like (DNA-binding domain)"/>
    <property type="match status" value="1"/>
</dbReference>
<keyword evidence="2" id="KW-0479">Metal-binding</keyword>
<sequence>MVRSCSVYMCTNRDDAKGKEKGISFFRFPKDAKKRRLWVRALNREDFVPTDHSCVCSEHFIFGWHSDDPADENYVPTIFSYKEKPVNAERENRAARRNIQKDFKEAECKQKEQEKRQLSFSTFIHSSYTKSRDEEPSSDTEGLVIEPDDVDIGVRHTRDAGVQCDPDPLLLENLALKSEIRRLQGLQWSVDKIKDDDTKTKFYTGLPSFAVFLWLFNYLVPKCEKMVYWRGTSMTPTERARPRRLMSLKPIDQFLATLMRLKVGLFVEDIAERFGVSVGTYSQYFTTWVCLLYQELRPLNPFPSRDIIQRNMPSCFHSFPNLRVILDCTEIFVQKSSSLVNQNLSFSHYKHHTTIKFLIGITPSGVISLISEGFGGRVSDRQMIEKSLLLDMLEEGDGVMADKGFTIADMLEKKGCSLNIPPFRSSTSQFSSQDVLKTQEIAKLRIHEERAIGRVKNFHIFDGVLSLSLVPLASQMFAVCCWLTNLDVPLVES</sequence>
<dbReference type="InterPro" id="IPR027806">
    <property type="entry name" value="HARBI1_dom"/>
</dbReference>
<dbReference type="PANTHER" id="PTHR23080:SF133">
    <property type="entry name" value="SI:CH211-262I1.5-RELATED"/>
    <property type="match status" value="1"/>
</dbReference>
<dbReference type="InterPro" id="IPR006612">
    <property type="entry name" value="THAP_Znf"/>
</dbReference>
<evidence type="ECO:0000256" key="1">
    <source>
        <dbReference type="ARBA" id="ARBA00001968"/>
    </source>
</evidence>
<dbReference type="InterPro" id="IPR038441">
    <property type="entry name" value="THAP_Znf_sf"/>
</dbReference>